<proteinExistence type="inferred from homology"/>
<dbReference type="CDD" id="cd01171">
    <property type="entry name" value="YXKO-related"/>
    <property type="match status" value="1"/>
</dbReference>
<dbReference type="Gene3D" id="3.40.1190.20">
    <property type="match status" value="1"/>
</dbReference>
<evidence type="ECO:0000256" key="2">
    <source>
        <dbReference type="ARBA" id="ARBA00022840"/>
    </source>
</evidence>
<name>A0A2G9YTH5_9BACT</name>
<reference evidence="8 9" key="1">
    <citation type="submission" date="2017-09" db="EMBL/GenBank/DDBJ databases">
        <title>Depth-based differentiation of microbial function through sediment-hosted aquifers and enrichment of novel symbionts in the deep terrestrial subsurface.</title>
        <authorList>
            <person name="Probst A.J."/>
            <person name="Ladd B."/>
            <person name="Jarett J.K."/>
            <person name="Geller-Mcgrath D.E."/>
            <person name="Sieber C.M."/>
            <person name="Emerson J.B."/>
            <person name="Anantharaman K."/>
            <person name="Thomas B.C."/>
            <person name="Malmstrom R."/>
            <person name="Stieglmeier M."/>
            <person name="Klingl A."/>
            <person name="Woyke T."/>
            <person name="Ryan C.M."/>
            <person name="Banfield J.F."/>
        </authorList>
    </citation>
    <scope>NUCLEOTIDE SEQUENCE [LARGE SCALE GENOMIC DNA]</scope>
    <source>
        <strain evidence="8">CG23_combo_of_CG06-09_8_20_14_all_39_17</strain>
    </source>
</reference>
<protein>
    <recommendedName>
        <fullName evidence="6">ADP-dependent (S)-NAD(P)H-hydrate dehydratase</fullName>
        <ecNumber evidence="6">4.2.1.136</ecNumber>
    </recommendedName>
    <alternativeName>
        <fullName evidence="6">ADP-dependent NAD(P)HX dehydratase</fullName>
    </alternativeName>
</protein>
<evidence type="ECO:0000313" key="8">
    <source>
        <dbReference type="EMBL" id="PIP22555.1"/>
    </source>
</evidence>
<comment type="function">
    <text evidence="6">Catalyzes the dehydration of the S-form of NAD(P)HX at the expense of ADP, which is converted to AMP. Together with NAD(P)HX epimerase, which catalyzes the epimerization of the S- and R-forms, the enzyme allows the repair of both epimers of NAD(P)HX, a damaged form of NAD(P)H that is a result of enzymatic or heat-dependent hydration.</text>
</comment>
<comment type="catalytic activity">
    <reaction evidence="6">
        <text>(6S)-NADHX + ADP = AMP + phosphate + NADH + H(+)</text>
        <dbReference type="Rhea" id="RHEA:32223"/>
        <dbReference type="ChEBI" id="CHEBI:15378"/>
        <dbReference type="ChEBI" id="CHEBI:43474"/>
        <dbReference type="ChEBI" id="CHEBI:57945"/>
        <dbReference type="ChEBI" id="CHEBI:64074"/>
        <dbReference type="ChEBI" id="CHEBI:456215"/>
        <dbReference type="ChEBI" id="CHEBI:456216"/>
        <dbReference type="EC" id="4.2.1.136"/>
    </reaction>
</comment>
<gene>
    <name evidence="6" type="primary">nnrD</name>
    <name evidence="8" type="ORF">COX37_03375</name>
</gene>
<feature type="binding site" evidence="6">
    <location>
        <position position="169"/>
    </location>
    <ligand>
        <name>(6S)-NADPHX</name>
        <dbReference type="ChEBI" id="CHEBI:64076"/>
    </ligand>
</feature>
<comment type="catalytic activity">
    <reaction evidence="6">
        <text>(6S)-NADPHX + ADP = AMP + phosphate + NADPH + H(+)</text>
        <dbReference type="Rhea" id="RHEA:32235"/>
        <dbReference type="ChEBI" id="CHEBI:15378"/>
        <dbReference type="ChEBI" id="CHEBI:43474"/>
        <dbReference type="ChEBI" id="CHEBI:57783"/>
        <dbReference type="ChEBI" id="CHEBI:64076"/>
        <dbReference type="ChEBI" id="CHEBI:456215"/>
        <dbReference type="ChEBI" id="CHEBI:456216"/>
        <dbReference type="EC" id="4.2.1.136"/>
    </reaction>
</comment>
<dbReference type="NCBIfam" id="TIGR00196">
    <property type="entry name" value="yjeF_cterm"/>
    <property type="match status" value="1"/>
</dbReference>
<dbReference type="GO" id="GO:0005524">
    <property type="term" value="F:ATP binding"/>
    <property type="evidence" value="ECO:0007669"/>
    <property type="project" value="UniProtKB-KW"/>
</dbReference>
<feature type="binding site" evidence="6">
    <location>
        <position position="117"/>
    </location>
    <ligand>
        <name>(6S)-NADPHX</name>
        <dbReference type="ChEBI" id="CHEBI:64076"/>
    </ligand>
</feature>
<comment type="similarity">
    <text evidence="6">Belongs to the NnrD/CARKD family.</text>
</comment>
<dbReference type="GO" id="GO:0046496">
    <property type="term" value="P:nicotinamide nucleotide metabolic process"/>
    <property type="evidence" value="ECO:0007669"/>
    <property type="project" value="UniProtKB-UniRule"/>
</dbReference>
<comment type="subunit">
    <text evidence="6">Homotetramer.</text>
</comment>
<keyword evidence="4 6" id="KW-0520">NAD</keyword>
<dbReference type="EMBL" id="PCRO01000042">
    <property type="protein sequence ID" value="PIP22555.1"/>
    <property type="molecule type" value="Genomic_DNA"/>
</dbReference>
<feature type="binding site" evidence="6">
    <location>
        <position position="235"/>
    </location>
    <ligand>
        <name>AMP</name>
        <dbReference type="ChEBI" id="CHEBI:456215"/>
    </ligand>
</feature>
<dbReference type="PANTHER" id="PTHR12592">
    <property type="entry name" value="ATP-DEPENDENT (S)-NAD(P)H-HYDRATE DEHYDRATASE FAMILY MEMBER"/>
    <property type="match status" value="1"/>
</dbReference>
<keyword evidence="1 6" id="KW-0547">Nucleotide-binding</keyword>
<dbReference type="InterPro" id="IPR000631">
    <property type="entry name" value="CARKD"/>
</dbReference>
<dbReference type="AlphaFoldDB" id="A0A2G9YTH5"/>
<dbReference type="PROSITE" id="PS51383">
    <property type="entry name" value="YJEF_C_3"/>
    <property type="match status" value="1"/>
</dbReference>
<accession>A0A2G9YTH5</accession>
<keyword evidence="5 6" id="KW-0456">Lyase</keyword>
<dbReference type="Pfam" id="PF01256">
    <property type="entry name" value="Carb_kinase"/>
    <property type="match status" value="1"/>
</dbReference>
<dbReference type="SUPFAM" id="SSF53613">
    <property type="entry name" value="Ribokinase-like"/>
    <property type="match status" value="1"/>
</dbReference>
<dbReference type="InterPro" id="IPR029056">
    <property type="entry name" value="Ribokinase-like"/>
</dbReference>
<keyword evidence="3 6" id="KW-0521">NADP</keyword>
<dbReference type="PANTHER" id="PTHR12592:SF0">
    <property type="entry name" value="ATP-DEPENDENT (S)-NAD(P)H-HYDRATE DEHYDRATASE"/>
    <property type="match status" value="1"/>
</dbReference>
<evidence type="ECO:0000256" key="1">
    <source>
        <dbReference type="ARBA" id="ARBA00022741"/>
    </source>
</evidence>
<sequence length="293" mass="31501">MEEEIKEILKGIYKERPKGTYFRKYDFGMVLVIGGGNFYSGSPALSAMAALETGADMTRIIAPKRAADIIAGFSPDLAAYPLKGDYISKCHLTDLISMTESAKAVSRGNLSVVIGGGMGRSPETQETILEYISKVDVPMVIDADAIYALNSKPEGVKLIAGKDFLITPHKYEFFVLTGKDIEGISHADKVEVVREEAGRLKTNILLKESPDIISNGKDVLLNKVGSPYMSVGGTGDSLAGICGALMARRINPFKAAQIATYINGRAGEIAAERRKDSLKATDVISTINQAIFS</sequence>
<dbReference type="HAMAP" id="MF_01965">
    <property type="entry name" value="NADHX_dehydratase"/>
    <property type="match status" value="1"/>
</dbReference>
<organism evidence="8 9">
    <name type="scientific">Candidatus Nealsonbacteria bacterium CG23_combo_of_CG06-09_8_20_14_all_39_17</name>
    <dbReference type="NCBI Taxonomy" id="1974722"/>
    <lineage>
        <taxon>Bacteria</taxon>
        <taxon>Candidatus Nealsoniibacteriota</taxon>
    </lineage>
</organism>
<dbReference type="GO" id="GO:0110051">
    <property type="term" value="P:metabolite repair"/>
    <property type="evidence" value="ECO:0007669"/>
    <property type="project" value="TreeGrafter"/>
</dbReference>
<comment type="caution">
    <text evidence="6">Lacks conserved residue(s) required for the propagation of feature annotation.</text>
</comment>
<dbReference type="EC" id="4.2.1.136" evidence="6"/>
<comment type="caution">
    <text evidence="8">The sequence shown here is derived from an EMBL/GenBank/DDBJ whole genome shotgun (WGS) entry which is preliminary data.</text>
</comment>
<evidence type="ECO:0000256" key="5">
    <source>
        <dbReference type="ARBA" id="ARBA00023239"/>
    </source>
</evidence>
<keyword evidence="2 6" id="KW-0067">ATP-binding</keyword>
<comment type="cofactor">
    <cofactor evidence="6">
        <name>Mg(2+)</name>
        <dbReference type="ChEBI" id="CHEBI:18420"/>
    </cofactor>
</comment>
<dbReference type="Proteomes" id="UP000229976">
    <property type="component" value="Unassembled WGS sequence"/>
</dbReference>
<evidence type="ECO:0000259" key="7">
    <source>
        <dbReference type="PROSITE" id="PS51383"/>
    </source>
</evidence>
<feature type="binding site" evidence="6">
    <location>
        <position position="236"/>
    </location>
    <ligand>
        <name>(6S)-NADPHX</name>
        <dbReference type="ChEBI" id="CHEBI:64076"/>
    </ligand>
</feature>
<evidence type="ECO:0000313" key="9">
    <source>
        <dbReference type="Proteomes" id="UP000229976"/>
    </source>
</evidence>
<evidence type="ECO:0000256" key="3">
    <source>
        <dbReference type="ARBA" id="ARBA00022857"/>
    </source>
</evidence>
<feature type="domain" description="YjeF C-terminal" evidence="7">
    <location>
        <begin position="7"/>
        <end position="293"/>
    </location>
</feature>
<dbReference type="GO" id="GO:0052855">
    <property type="term" value="F:ADP-dependent NAD(P)H-hydrate dehydratase activity"/>
    <property type="evidence" value="ECO:0007669"/>
    <property type="project" value="UniProtKB-UniRule"/>
</dbReference>
<evidence type="ECO:0000256" key="4">
    <source>
        <dbReference type="ARBA" id="ARBA00023027"/>
    </source>
</evidence>
<evidence type="ECO:0000256" key="6">
    <source>
        <dbReference type="HAMAP-Rule" id="MF_01965"/>
    </source>
</evidence>